<dbReference type="EMBL" id="QEAM01000054">
    <property type="protein sequence ID" value="TPX48344.1"/>
    <property type="molecule type" value="Genomic_DNA"/>
</dbReference>
<dbReference type="EMBL" id="QEAM01000054">
    <property type="protein sequence ID" value="TPX48334.1"/>
    <property type="molecule type" value="Genomic_DNA"/>
</dbReference>
<sequence length="75" mass="8107">MPAAKPKAKAKAKPSQKSKKKPTKADDERLKRLDAVSQLKTDYITACKRLGVDVLPSVQKAISDAQTSDLSLNKG</sequence>
<dbReference type="OrthoDB" id="2182753at2759"/>
<feature type="region of interest" description="Disordered" evidence="1">
    <location>
        <begin position="1"/>
        <end position="29"/>
    </location>
</feature>
<proteinExistence type="predicted"/>
<dbReference type="Proteomes" id="UP000320475">
    <property type="component" value="Unassembled WGS sequence"/>
</dbReference>
<name>A0A507D9X4_9FUNG</name>
<reference evidence="3 4" key="1">
    <citation type="journal article" date="2019" name="Sci. Rep.">
        <title>Comparative genomics of chytrid fungi reveal insights into the obligate biotrophic and pathogenic lifestyle of Synchytrium endobioticum.</title>
        <authorList>
            <person name="van de Vossenberg B.T.L.H."/>
            <person name="Warris S."/>
            <person name="Nguyen H.D.T."/>
            <person name="van Gent-Pelzer M.P.E."/>
            <person name="Joly D.L."/>
            <person name="van de Geest H.C."/>
            <person name="Bonants P.J.M."/>
            <person name="Smith D.S."/>
            <person name="Levesque C.A."/>
            <person name="van der Lee T.A.J."/>
        </authorList>
    </citation>
    <scope>NUCLEOTIDE SEQUENCE [LARGE SCALE GENOMIC DNA]</scope>
    <source>
        <strain evidence="3 4">LEV6574</strain>
    </source>
</reference>
<feature type="compositionally biased region" description="Basic residues" evidence="1">
    <location>
        <begin position="1"/>
        <end position="22"/>
    </location>
</feature>
<comment type="caution">
    <text evidence="3">The sequence shown here is derived from an EMBL/GenBank/DDBJ whole genome shotgun (WGS) entry which is preliminary data.</text>
</comment>
<evidence type="ECO:0000313" key="4">
    <source>
        <dbReference type="Proteomes" id="UP000320475"/>
    </source>
</evidence>
<protein>
    <submittedName>
        <fullName evidence="3">Uncharacterized protein</fullName>
    </submittedName>
</protein>
<organism evidence="3 4">
    <name type="scientific">Synchytrium endobioticum</name>
    <dbReference type="NCBI Taxonomy" id="286115"/>
    <lineage>
        <taxon>Eukaryota</taxon>
        <taxon>Fungi</taxon>
        <taxon>Fungi incertae sedis</taxon>
        <taxon>Chytridiomycota</taxon>
        <taxon>Chytridiomycota incertae sedis</taxon>
        <taxon>Chytridiomycetes</taxon>
        <taxon>Synchytriales</taxon>
        <taxon>Synchytriaceae</taxon>
        <taxon>Synchytrium</taxon>
    </lineage>
</organism>
<evidence type="ECO:0000256" key="1">
    <source>
        <dbReference type="SAM" id="MobiDB-lite"/>
    </source>
</evidence>
<dbReference type="AlphaFoldDB" id="A0A507D9X4"/>
<evidence type="ECO:0000313" key="3">
    <source>
        <dbReference type="EMBL" id="TPX48344.1"/>
    </source>
</evidence>
<evidence type="ECO:0000313" key="2">
    <source>
        <dbReference type="EMBL" id="TPX48334.1"/>
    </source>
</evidence>
<accession>A0A507D9X4</accession>
<gene>
    <name evidence="2" type="ORF">SeLEV6574_g02078</name>
    <name evidence="3" type="ORF">SeLEV6574_g02095</name>
</gene>